<comment type="caution">
    <text evidence="6">The sequence shown here is derived from an EMBL/GenBank/DDBJ whole genome shotgun (WGS) entry which is preliminary data.</text>
</comment>
<name>A0A3A4A7C6_9ACTN</name>
<feature type="binding site" evidence="4">
    <location>
        <position position="143"/>
    </location>
    <ligand>
        <name>Zn(2+)</name>
        <dbReference type="ChEBI" id="CHEBI:29105"/>
    </ligand>
</feature>
<dbReference type="GO" id="GO:0046872">
    <property type="term" value="F:metal ion binding"/>
    <property type="evidence" value="ECO:0007669"/>
    <property type="project" value="UniProtKB-KW"/>
</dbReference>
<dbReference type="InterPro" id="IPR026590">
    <property type="entry name" value="Ssirtuin_cat_dom"/>
</dbReference>
<dbReference type="InterPro" id="IPR029035">
    <property type="entry name" value="DHS-like_NAD/FAD-binding_dom"/>
</dbReference>
<proteinExistence type="predicted"/>
<dbReference type="EMBL" id="QZEY01000015">
    <property type="protein sequence ID" value="RJL24485.1"/>
    <property type="molecule type" value="Genomic_DNA"/>
</dbReference>
<keyword evidence="7" id="KW-1185">Reference proteome</keyword>
<dbReference type="SUPFAM" id="SSF52467">
    <property type="entry name" value="DHS-like NAD/FAD-binding domain"/>
    <property type="match status" value="1"/>
</dbReference>
<feature type="binding site" evidence="4">
    <location>
        <position position="115"/>
    </location>
    <ligand>
        <name>Zn(2+)</name>
        <dbReference type="ChEBI" id="CHEBI:29105"/>
    </ligand>
</feature>
<protein>
    <recommendedName>
        <fullName evidence="1">protein acetyllysine N-acetyltransferase</fullName>
        <ecNumber evidence="1">2.3.1.286</ecNumber>
    </recommendedName>
</protein>
<dbReference type="RefSeq" id="WP_119929861.1">
    <property type="nucleotide sequence ID" value="NZ_QZEY01000015.1"/>
</dbReference>
<gene>
    <name evidence="6" type="ORF">D5H75_29650</name>
</gene>
<evidence type="ECO:0000256" key="2">
    <source>
        <dbReference type="ARBA" id="ARBA00022679"/>
    </source>
</evidence>
<dbReference type="GO" id="GO:0017136">
    <property type="term" value="F:histone deacetylase activity, NAD-dependent"/>
    <property type="evidence" value="ECO:0007669"/>
    <property type="project" value="TreeGrafter"/>
</dbReference>
<keyword evidence="4" id="KW-0479">Metal-binding</keyword>
<evidence type="ECO:0000313" key="6">
    <source>
        <dbReference type="EMBL" id="RJL24485.1"/>
    </source>
</evidence>
<organism evidence="6 7">
    <name type="scientific">Bailinhaonella thermotolerans</name>
    <dbReference type="NCBI Taxonomy" id="1070861"/>
    <lineage>
        <taxon>Bacteria</taxon>
        <taxon>Bacillati</taxon>
        <taxon>Actinomycetota</taxon>
        <taxon>Actinomycetes</taxon>
        <taxon>Streptosporangiales</taxon>
        <taxon>Streptosporangiaceae</taxon>
        <taxon>Bailinhaonella</taxon>
    </lineage>
</organism>
<feature type="domain" description="Deacetylase sirtuin-type" evidence="5">
    <location>
        <begin position="1"/>
        <end position="237"/>
    </location>
</feature>
<evidence type="ECO:0000313" key="7">
    <source>
        <dbReference type="Proteomes" id="UP000265768"/>
    </source>
</evidence>
<feature type="binding site" evidence="4">
    <location>
        <position position="140"/>
    </location>
    <ligand>
        <name>Zn(2+)</name>
        <dbReference type="ChEBI" id="CHEBI:29105"/>
    </ligand>
</feature>
<keyword evidence="2" id="KW-0808">Transferase</keyword>
<evidence type="ECO:0000256" key="3">
    <source>
        <dbReference type="ARBA" id="ARBA00023027"/>
    </source>
</evidence>
<dbReference type="Gene3D" id="3.30.1600.10">
    <property type="entry name" value="SIR2/SIRT2 'Small Domain"/>
    <property type="match status" value="1"/>
</dbReference>
<evidence type="ECO:0000259" key="5">
    <source>
        <dbReference type="PROSITE" id="PS50305"/>
    </source>
</evidence>
<keyword evidence="3" id="KW-0520">NAD</keyword>
<sequence length="237" mass="25336">MITVMTGAGISTASGIPDYRGPQGLWRSDPDYQKLVTIDYYLTDPAIRRKSWEFRRGSPAWQARPNDAHRALVDLEKSGRLDALITQNVDGLHQSAGSDPARVLELHGNMFGVLCVGCGERSTLREALDRIDAGDPDPACRSCGDILKTTTVMFGEPLEPATIARAVEAAETCEVFVAIGTTLQVQPAASLAGIAAEAGATLIIVNADPTPYDRLAAEVIRTPIPEAVPALVTRLLT</sequence>
<dbReference type="InterPro" id="IPR003000">
    <property type="entry name" value="Sirtuin"/>
</dbReference>
<dbReference type="GO" id="GO:0070403">
    <property type="term" value="F:NAD+ binding"/>
    <property type="evidence" value="ECO:0007669"/>
    <property type="project" value="InterPro"/>
</dbReference>
<accession>A0A3A4A7C6</accession>
<evidence type="ECO:0000256" key="1">
    <source>
        <dbReference type="ARBA" id="ARBA00012928"/>
    </source>
</evidence>
<dbReference type="OrthoDB" id="9800582at2"/>
<reference evidence="6 7" key="1">
    <citation type="submission" date="2018-09" db="EMBL/GenBank/DDBJ databases">
        <title>YIM 75507 draft genome.</title>
        <authorList>
            <person name="Tang S."/>
            <person name="Feng Y."/>
        </authorList>
    </citation>
    <scope>NUCLEOTIDE SEQUENCE [LARGE SCALE GENOMIC DNA]</scope>
    <source>
        <strain evidence="6 7">YIM 75507</strain>
    </source>
</reference>
<dbReference type="EC" id="2.3.1.286" evidence="1"/>
<dbReference type="InterPro" id="IPR026591">
    <property type="entry name" value="Sirtuin_cat_small_dom_sf"/>
</dbReference>
<dbReference type="PROSITE" id="PS50305">
    <property type="entry name" value="SIRTUIN"/>
    <property type="match status" value="1"/>
</dbReference>
<dbReference type="Proteomes" id="UP000265768">
    <property type="component" value="Unassembled WGS sequence"/>
</dbReference>
<dbReference type="CDD" id="cd01407">
    <property type="entry name" value="SIR2-fam"/>
    <property type="match status" value="1"/>
</dbReference>
<feature type="binding site" evidence="4">
    <location>
        <position position="118"/>
    </location>
    <ligand>
        <name>Zn(2+)</name>
        <dbReference type="ChEBI" id="CHEBI:29105"/>
    </ligand>
</feature>
<dbReference type="Pfam" id="PF02146">
    <property type="entry name" value="SIR2"/>
    <property type="match status" value="1"/>
</dbReference>
<dbReference type="AlphaFoldDB" id="A0A3A4A7C6"/>
<dbReference type="PANTHER" id="PTHR11085">
    <property type="entry name" value="NAD-DEPENDENT PROTEIN DEACYLASE SIRTUIN-5, MITOCHONDRIAL-RELATED"/>
    <property type="match status" value="1"/>
</dbReference>
<dbReference type="InterPro" id="IPR050134">
    <property type="entry name" value="NAD-dep_sirtuin_deacylases"/>
</dbReference>
<keyword evidence="4" id="KW-0862">Zinc</keyword>
<feature type="active site" description="Proton acceptor" evidence="4">
    <location>
        <position position="107"/>
    </location>
</feature>
<evidence type="ECO:0000256" key="4">
    <source>
        <dbReference type="PROSITE-ProRule" id="PRU00236"/>
    </source>
</evidence>
<dbReference type="Gene3D" id="3.40.50.1220">
    <property type="entry name" value="TPP-binding domain"/>
    <property type="match status" value="1"/>
</dbReference>
<dbReference type="PANTHER" id="PTHR11085:SF4">
    <property type="entry name" value="NAD-DEPENDENT PROTEIN DEACYLASE"/>
    <property type="match status" value="1"/>
</dbReference>